<comment type="caution">
    <text evidence="2">The sequence shown here is derived from an EMBL/GenBank/DDBJ whole genome shotgun (WGS) entry which is preliminary data.</text>
</comment>
<evidence type="ECO:0000313" key="3">
    <source>
        <dbReference type="Proteomes" id="UP000249393"/>
    </source>
</evidence>
<gene>
    <name evidence="2" type="ORF">DI526_10150</name>
</gene>
<name>A0A2W5V364_9CAUL</name>
<feature type="transmembrane region" description="Helical" evidence="1">
    <location>
        <begin position="133"/>
        <end position="151"/>
    </location>
</feature>
<dbReference type="Proteomes" id="UP000249393">
    <property type="component" value="Unassembled WGS sequence"/>
</dbReference>
<protein>
    <recommendedName>
        <fullName evidence="4">DUF4337 domain-containing protein</fullName>
    </recommendedName>
</protein>
<dbReference type="InterPro" id="IPR025570">
    <property type="entry name" value="DUF4337"/>
</dbReference>
<evidence type="ECO:0000313" key="2">
    <source>
        <dbReference type="EMBL" id="PZR34469.1"/>
    </source>
</evidence>
<dbReference type="Pfam" id="PF14235">
    <property type="entry name" value="DUF4337"/>
    <property type="match status" value="1"/>
</dbReference>
<dbReference type="AlphaFoldDB" id="A0A2W5V364"/>
<dbReference type="RefSeq" id="WP_304277267.1">
    <property type="nucleotide sequence ID" value="NZ_QFQZ01000026.1"/>
</dbReference>
<dbReference type="EMBL" id="QFQZ01000026">
    <property type="protein sequence ID" value="PZR34469.1"/>
    <property type="molecule type" value="Genomic_DNA"/>
</dbReference>
<evidence type="ECO:0008006" key="4">
    <source>
        <dbReference type="Google" id="ProtNLM"/>
    </source>
</evidence>
<keyword evidence="1" id="KW-0812">Transmembrane</keyword>
<keyword evidence="1" id="KW-1133">Transmembrane helix</keyword>
<sequence length="190" mass="20668">MDIEISAEAKSKALNRMVAITVVVLSVFLGIMKIKDDNLVQSMQQAKADAVDTWGEYQAAKTKLHITEGSLDELTLLRGVAKADDTAAFDTRLAALKAQVAKYQAEIPVLAAKARGFEQRYDALNYHDDQFDMCDALVSIAVSIAAVAALTESARVLYASWGFGAFGVLMGLSGFFGWMIHPDLLSRFLT</sequence>
<proteinExistence type="predicted"/>
<feature type="transmembrane region" description="Helical" evidence="1">
    <location>
        <begin position="17"/>
        <end position="34"/>
    </location>
</feature>
<feature type="transmembrane region" description="Helical" evidence="1">
    <location>
        <begin position="157"/>
        <end position="180"/>
    </location>
</feature>
<organism evidence="2 3">
    <name type="scientific">Caulobacter segnis</name>
    <dbReference type="NCBI Taxonomy" id="88688"/>
    <lineage>
        <taxon>Bacteria</taxon>
        <taxon>Pseudomonadati</taxon>
        <taxon>Pseudomonadota</taxon>
        <taxon>Alphaproteobacteria</taxon>
        <taxon>Caulobacterales</taxon>
        <taxon>Caulobacteraceae</taxon>
        <taxon>Caulobacter</taxon>
    </lineage>
</organism>
<keyword evidence="1" id="KW-0472">Membrane</keyword>
<reference evidence="2 3" key="1">
    <citation type="submission" date="2017-08" db="EMBL/GenBank/DDBJ databases">
        <title>Infants hospitalized years apart are colonized by the same room-sourced microbial strains.</title>
        <authorList>
            <person name="Brooks B."/>
            <person name="Olm M.R."/>
            <person name="Firek B.A."/>
            <person name="Baker R."/>
            <person name="Thomas B.C."/>
            <person name="Morowitz M.J."/>
            <person name="Banfield J.F."/>
        </authorList>
    </citation>
    <scope>NUCLEOTIDE SEQUENCE [LARGE SCALE GENOMIC DNA]</scope>
    <source>
        <strain evidence="2">S2_003_000_R2_4</strain>
    </source>
</reference>
<accession>A0A2W5V364</accession>
<evidence type="ECO:0000256" key="1">
    <source>
        <dbReference type="SAM" id="Phobius"/>
    </source>
</evidence>